<evidence type="ECO:0000256" key="3">
    <source>
        <dbReference type="ARBA" id="ARBA00015325"/>
    </source>
</evidence>
<proteinExistence type="inferred from homology"/>
<evidence type="ECO:0000313" key="17">
    <source>
        <dbReference type="EMBL" id="CBY83297.1"/>
    </source>
</evidence>
<evidence type="ECO:0000256" key="4">
    <source>
        <dbReference type="ARBA" id="ARBA00022448"/>
    </source>
</evidence>
<comment type="similarity">
    <text evidence="2 13">Belongs to the OXA1/ALB3/YidC family. Type 1 subfamily.</text>
</comment>
<sequence>MKENNLRLILAIALSFLFLAIYTYFFQTPQKTQVPSISTTQAPSAPSLAQSTPTPQAPLDNTPIIAHIHSPSIEIEIDALGRIAQVYLKDKKFTTHKDEGFIDHVKRLMGMNHKPLKPLEKLPLLGEGALKPLELRFVDSTLNQEAFHTPYKTSINDLKLTDDTQTLTLTQELSQVVVKKILTFHTNLSYDLKVEILPKTSVNTAYILSNGSRPVADDDGYAFHGVLLGTQEKKLEKIEDGDIKEAKSFKDIAFIASVDRYYTSLFFSTTPLATIIDSQTGTKNPLPFVSLKGNADLHGYIGPKDHRLLEQISPMLTDVIEYGMITFFAKPVFLLLDYLYRYTHNWGWAIILLTLIIRIILYPLSYKGMVSMQKIKDLTPKMKELQEKYKSDPQKLQMHMMQLYKKHGANPLGGCLPLLLQIPVFFAIYRVLYNAVELKSAEWIFWIHDLSLMDPYFILPILMGISMYAQQVLTPSTITDPTQAKIFKMLPLFFTLFLITFPAGLVLYWTINNLFSILQQWGINQMLDRKKAQEIQAHKSVRKALDDHHHRS</sequence>
<keyword evidence="7 13" id="KW-0653">Protein transport</keyword>
<reference evidence="17 18" key="1">
    <citation type="journal article" date="2011" name="Genome Biol. Evol.">
        <title>Comparative whole genome sequence analysis of the carcinogenic bacterial model pathogen Helicobacter felis.</title>
        <authorList>
            <person name="Arnold I.C."/>
            <person name="Zigova Z."/>
            <person name="Holden M."/>
            <person name="Lawley T.D."/>
            <person name="Rad R."/>
            <person name="Dougan G."/>
            <person name="Falkow S."/>
            <person name="Bentley S.D."/>
            <person name="Muller A."/>
        </authorList>
    </citation>
    <scope>NUCLEOTIDE SEQUENCE [LARGE SCALE GENOMIC DNA]</scope>
    <source>
        <strain evidence="18">ATCC 49179 / CCUG 28539 / NCTC 12436 / CS1</strain>
    </source>
</reference>
<feature type="domain" description="Membrane insertase YidC N-terminal" evidence="16">
    <location>
        <begin position="145"/>
        <end position="334"/>
    </location>
</feature>
<dbReference type="GO" id="GO:0005886">
    <property type="term" value="C:plasma membrane"/>
    <property type="evidence" value="ECO:0007669"/>
    <property type="project" value="UniProtKB-SubCell"/>
</dbReference>
<evidence type="ECO:0000259" key="15">
    <source>
        <dbReference type="Pfam" id="PF02096"/>
    </source>
</evidence>
<dbReference type="Proteomes" id="UP000007934">
    <property type="component" value="Chromosome"/>
</dbReference>
<dbReference type="RefSeq" id="WP_013469661.1">
    <property type="nucleotide sequence ID" value="NC_014810.2"/>
</dbReference>
<dbReference type="InterPro" id="IPR028055">
    <property type="entry name" value="YidC/Oxa/ALB_C"/>
</dbReference>
<evidence type="ECO:0000256" key="2">
    <source>
        <dbReference type="ARBA" id="ARBA00010527"/>
    </source>
</evidence>
<protein>
    <recommendedName>
        <fullName evidence="3 13">Membrane protein insertase YidC</fullName>
    </recommendedName>
    <alternativeName>
        <fullName evidence="12 13">Foldase YidC</fullName>
    </alternativeName>
    <alternativeName>
        <fullName evidence="11 13">Membrane integrase YidC</fullName>
    </alternativeName>
    <alternativeName>
        <fullName evidence="13">Membrane protein YidC</fullName>
    </alternativeName>
</protein>
<dbReference type="CDD" id="cd20070">
    <property type="entry name" value="5TM_YidC_Alb3"/>
    <property type="match status" value="1"/>
</dbReference>
<evidence type="ECO:0000256" key="11">
    <source>
        <dbReference type="ARBA" id="ARBA00033245"/>
    </source>
</evidence>
<dbReference type="HAMAP" id="MF_01810">
    <property type="entry name" value="YidC_type1"/>
    <property type="match status" value="1"/>
</dbReference>
<dbReference type="PANTHER" id="PTHR12428:SF65">
    <property type="entry name" value="CYTOCHROME C OXIDASE ASSEMBLY PROTEIN COX18, MITOCHONDRIAL"/>
    <property type="match status" value="1"/>
</dbReference>
<dbReference type="GO" id="GO:0015031">
    <property type="term" value="P:protein transport"/>
    <property type="evidence" value="ECO:0007669"/>
    <property type="project" value="UniProtKB-KW"/>
</dbReference>
<dbReference type="GO" id="GO:0032977">
    <property type="term" value="F:membrane insertase activity"/>
    <property type="evidence" value="ECO:0007669"/>
    <property type="project" value="InterPro"/>
</dbReference>
<feature type="domain" description="Membrane insertase YidC/Oxa/ALB C-terminal" evidence="15">
    <location>
        <begin position="346"/>
        <end position="524"/>
    </location>
</feature>
<dbReference type="KEGG" id="hfe:HFELIS_12130"/>
<feature type="compositionally biased region" description="Polar residues" evidence="14">
    <location>
        <begin position="36"/>
        <end position="54"/>
    </location>
</feature>
<organism evidence="17 18">
    <name type="scientific">Helicobacter felis (strain ATCC 49179 / CCUG 28539 / NCTC 12436 / CS1)</name>
    <dbReference type="NCBI Taxonomy" id="936155"/>
    <lineage>
        <taxon>Bacteria</taxon>
        <taxon>Pseudomonadati</taxon>
        <taxon>Campylobacterota</taxon>
        <taxon>Epsilonproteobacteria</taxon>
        <taxon>Campylobacterales</taxon>
        <taxon>Helicobacteraceae</taxon>
        <taxon>Helicobacter</taxon>
    </lineage>
</organism>
<dbReference type="EMBL" id="FQ670179">
    <property type="protein sequence ID" value="CBY83297.1"/>
    <property type="molecule type" value="Genomic_DNA"/>
</dbReference>
<comment type="function">
    <text evidence="13">Required for the insertion and/or proper folding and/or complex formation of integral membrane proteins into the membrane. Involved in integration of membrane proteins that insert both dependently and independently of the Sec translocase complex, as well as at least some lipoproteins. Aids folding of multispanning membrane proteins.</text>
</comment>
<evidence type="ECO:0000256" key="8">
    <source>
        <dbReference type="ARBA" id="ARBA00022989"/>
    </source>
</evidence>
<evidence type="ECO:0000256" key="6">
    <source>
        <dbReference type="ARBA" id="ARBA00022692"/>
    </source>
</evidence>
<keyword evidence="6 13" id="KW-0812">Transmembrane</keyword>
<keyword evidence="9 13" id="KW-0472">Membrane</keyword>
<keyword evidence="13" id="KW-0997">Cell inner membrane</keyword>
<dbReference type="Gene3D" id="2.70.98.90">
    <property type="match status" value="1"/>
</dbReference>
<feature type="transmembrane region" description="Helical" evidence="13">
    <location>
        <begin position="443"/>
        <end position="469"/>
    </location>
</feature>
<dbReference type="PRINTS" id="PR01900">
    <property type="entry name" value="YIDCPROTEIN"/>
</dbReference>
<dbReference type="PRINTS" id="PR00701">
    <property type="entry name" value="60KDINNERMP"/>
</dbReference>
<evidence type="ECO:0000256" key="14">
    <source>
        <dbReference type="SAM" id="MobiDB-lite"/>
    </source>
</evidence>
<keyword evidence="8 13" id="KW-1133">Transmembrane helix</keyword>
<dbReference type="AlphaFoldDB" id="E7A970"/>
<dbReference type="InterPro" id="IPR001708">
    <property type="entry name" value="YidC/ALB3/OXA1/COX18"/>
</dbReference>
<dbReference type="InterPro" id="IPR019998">
    <property type="entry name" value="Membr_insert_YidC"/>
</dbReference>
<comment type="subcellular location">
    <subcellularLocation>
        <location evidence="1 13">Cell inner membrane</location>
        <topology evidence="1 13">Multi-pass membrane protein</topology>
    </subcellularLocation>
</comment>
<evidence type="ECO:0000313" key="18">
    <source>
        <dbReference type="Proteomes" id="UP000007934"/>
    </source>
</evidence>
<dbReference type="InterPro" id="IPR038221">
    <property type="entry name" value="YidC_periplasmic_sf"/>
</dbReference>
<dbReference type="NCBIfam" id="NF002357">
    <property type="entry name" value="PRK01318.2-4"/>
    <property type="match status" value="1"/>
</dbReference>
<comment type="subunit">
    <text evidence="13">Interacts with the Sec translocase complex via SecD. Specifically interacts with transmembrane segments of nascent integral membrane proteins during membrane integration.</text>
</comment>
<name>E7A970_HELFC</name>
<evidence type="ECO:0000256" key="13">
    <source>
        <dbReference type="HAMAP-Rule" id="MF_01810"/>
    </source>
</evidence>
<dbReference type="GO" id="GO:0051205">
    <property type="term" value="P:protein insertion into membrane"/>
    <property type="evidence" value="ECO:0007669"/>
    <property type="project" value="TreeGrafter"/>
</dbReference>
<dbReference type="NCBIfam" id="TIGR03592">
    <property type="entry name" value="yidC_oxa1_cterm"/>
    <property type="match status" value="1"/>
</dbReference>
<evidence type="ECO:0000256" key="1">
    <source>
        <dbReference type="ARBA" id="ARBA00004429"/>
    </source>
</evidence>
<keyword evidence="18" id="KW-1185">Reference proteome</keyword>
<dbReference type="CDD" id="cd19960">
    <property type="entry name" value="YidC_peri"/>
    <property type="match status" value="1"/>
</dbReference>
<evidence type="ECO:0000259" key="16">
    <source>
        <dbReference type="Pfam" id="PF14849"/>
    </source>
</evidence>
<feature type="region of interest" description="Disordered" evidence="14">
    <location>
        <begin position="36"/>
        <end position="61"/>
    </location>
</feature>
<evidence type="ECO:0000256" key="10">
    <source>
        <dbReference type="ARBA" id="ARBA00023186"/>
    </source>
</evidence>
<dbReference type="NCBIfam" id="TIGR03593">
    <property type="entry name" value="yidC_nterm"/>
    <property type="match status" value="1"/>
</dbReference>
<dbReference type="STRING" id="936155.HFELIS_12130"/>
<gene>
    <name evidence="13" type="primary">yidC</name>
    <name evidence="17" type="synonym">oxaA</name>
    <name evidence="17" type="ordered locus">Hfelis_12130</name>
</gene>
<evidence type="ECO:0000256" key="9">
    <source>
        <dbReference type="ARBA" id="ARBA00023136"/>
    </source>
</evidence>
<dbReference type="HOGENOM" id="CLU_016535_3_1_7"/>
<dbReference type="InterPro" id="IPR047196">
    <property type="entry name" value="YidC_ALB_C"/>
</dbReference>
<feature type="transmembrane region" description="Helical" evidence="13">
    <location>
        <begin position="346"/>
        <end position="366"/>
    </location>
</feature>
<evidence type="ECO:0000256" key="12">
    <source>
        <dbReference type="ARBA" id="ARBA00033342"/>
    </source>
</evidence>
<keyword evidence="5 13" id="KW-1003">Cell membrane</keyword>
<feature type="transmembrane region" description="Helical" evidence="13">
    <location>
        <begin position="6"/>
        <end position="26"/>
    </location>
</feature>
<dbReference type="eggNOG" id="COG0706">
    <property type="taxonomic scope" value="Bacteria"/>
</dbReference>
<dbReference type="Pfam" id="PF14849">
    <property type="entry name" value="YidC_periplas"/>
    <property type="match status" value="1"/>
</dbReference>
<evidence type="ECO:0000256" key="7">
    <source>
        <dbReference type="ARBA" id="ARBA00022927"/>
    </source>
</evidence>
<feature type="transmembrane region" description="Helical" evidence="13">
    <location>
        <begin position="408"/>
        <end position="431"/>
    </location>
</feature>
<feature type="transmembrane region" description="Helical" evidence="13">
    <location>
        <begin position="490"/>
        <end position="511"/>
    </location>
</feature>
<dbReference type="Pfam" id="PF02096">
    <property type="entry name" value="60KD_IMP"/>
    <property type="match status" value="1"/>
</dbReference>
<accession>E7A970</accession>
<dbReference type="OrthoDB" id="9780552at2"/>
<keyword evidence="10 13" id="KW-0143">Chaperone</keyword>
<dbReference type="InterPro" id="IPR028053">
    <property type="entry name" value="Membr_insert_YidC_N"/>
</dbReference>
<evidence type="ECO:0000256" key="5">
    <source>
        <dbReference type="ARBA" id="ARBA00022475"/>
    </source>
</evidence>
<dbReference type="PANTHER" id="PTHR12428">
    <property type="entry name" value="OXA1"/>
    <property type="match status" value="1"/>
</dbReference>
<dbReference type="GeneID" id="36134680"/>
<keyword evidence="4 13" id="KW-0813">Transport</keyword>